<proteinExistence type="predicted"/>
<accession>A0A6A6MKG0</accession>
<protein>
    <submittedName>
        <fullName evidence="1">Uncharacterized protein</fullName>
    </submittedName>
</protein>
<sequence>MSQPMQSLRDEQDEDQSIGHEPLQLPVDTQVSPTPLQLGGQVAASSSSSLVRTREIPNKMKDELFGKFQVRYKLPIYIEINSIEYVEFIWWEGCELMDVMIIIEVAFQQGRYMWDETEEQNVRLAWDKLGKDRFRDILNRARNEMLVKHKKSDIAYLHNLGPNWMKAEEDYASAIVEKYGSNSESPPIFDMDKWIEVSGGLIKEGCMVLGLLQNLKQVDHLPLNHAHLLILGHLLSLR</sequence>
<reference evidence="1 2" key="1">
    <citation type="journal article" date="2020" name="Mol. Plant">
        <title>The Chromosome-Based Rubber Tree Genome Provides New Insights into Spurge Genome Evolution and Rubber Biosynthesis.</title>
        <authorList>
            <person name="Liu J."/>
            <person name="Shi C."/>
            <person name="Shi C.C."/>
            <person name="Li W."/>
            <person name="Zhang Q.J."/>
            <person name="Zhang Y."/>
            <person name="Li K."/>
            <person name="Lu H.F."/>
            <person name="Shi C."/>
            <person name="Zhu S.T."/>
            <person name="Xiao Z.Y."/>
            <person name="Nan H."/>
            <person name="Yue Y."/>
            <person name="Zhu X.G."/>
            <person name="Wu Y."/>
            <person name="Hong X.N."/>
            <person name="Fan G.Y."/>
            <person name="Tong Y."/>
            <person name="Zhang D."/>
            <person name="Mao C.L."/>
            <person name="Liu Y.L."/>
            <person name="Hao S.J."/>
            <person name="Liu W.Q."/>
            <person name="Lv M.Q."/>
            <person name="Zhang H.B."/>
            <person name="Liu Y."/>
            <person name="Hu-Tang G.R."/>
            <person name="Wang J.P."/>
            <person name="Wang J.H."/>
            <person name="Sun Y.H."/>
            <person name="Ni S.B."/>
            <person name="Chen W.B."/>
            <person name="Zhang X.C."/>
            <person name="Jiao Y.N."/>
            <person name="Eichler E.E."/>
            <person name="Li G.H."/>
            <person name="Liu X."/>
            <person name="Gao L.Z."/>
        </authorList>
    </citation>
    <scope>NUCLEOTIDE SEQUENCE [LARGE SCALE GENOMIC DNA]</scope>
    <source>
        <strain evidence="2">cv. GT1</strain>
        <tissue evidence="1">Leaf</tissue>
    </source>
</reference>
<dbReference type="Proteomes" id="UP000467840">
    <property type="component" value="Chromosome 15"/>
</dbReference>
<keyword evidence="2" id="KW-1185">Reference proteome</keyword>
<name>A0A6A6MKG0_HEVBR</name>
<organism evidence="1 2">
    <name type="scientific">Hevea brasiliensis</name>
    <name type="common">Para rubber tree</name>
    <name type="synonym">Siphonia brasiliensis</name>
    <dbReference type="NCBI Taxonomy" id="3981"/>
    <lineage>
        <taxon>Eukaryota</taxon>
        <taxon>Viridiplantae</taxon>
        <taxon>Streptophyta</taxon>
        <taxon>Embryophyta</taxon>
        <taxon>Tracheophyta</taxon>
        <taxon>Spermatophyta</taxon>
        <taxon>Magnoliopsida</taxon>
        <taxon>eudicotyledons</taxon>
        <taxon>Gunneridae</taxon>
        <taxon>Pentapetalae</taxon>
        <taxon>rosids</taxon>
        <taxon>fabids</taxon>
        <taxon>Malpighiales</taxon>
        <taxon>Euphorbiaceae</taxon>
        <taxon>Crotonoideae</taxon>
        <taxon>Micrandreae</taxon>
        <taxon>Hevea</taxon>
    </lineage>
</organism>
<dbReference type="AlphaFoldDB" id="A0A6A6MKG0"/>
<comment type="caution">
    <text evidence="1">The sequence shown here is derived from an EMBL/GenBank/DDBJ whole genome shotgun (WGS) entry which is preliminary data.</text>
</comment>
<evidence type="ECO:0000313" key="1">
    <source>
        <dbReference type="EMBL" id="KAF2312975.1"/>
    </source>
</evidence>
<gene>
    <name evidence="1" type="ORF">GH714_002390</name>
</gene>
<evidence type="ECO:0000313" key="2">
    <source>
        <dbReference type="Proteomes" id="UP000467840"/>
    </source>
</evidence>
<dbReference type="EMBL" id="JAAGAX010000005">
    <property type="protein sequence ID" value="KAF2312975.1"/>
    <property type="molecule type" value="Genomic_DNA"/>
</dbReference>